<comment type="caution">
    <text evidence="1">The sequence shown here is derived from an EMBL/GenBank/DDBJ whole genome shotgun (WGS) entry which is preliminary data.</text>
</comment>
<organism evidence="1 2">
    <name type="scientific">Trema orientale</name>
    <name type="common">Charcoal tree</name>
    <name type="synonym">Celtis orientalis</name>
    <dbReference type="NCBI Taxonomy" id="63057"/>
    <lineage>
        <taxon>Eukaryota</taxon>
        <taxon>Viridiplantae</taxon>
        <taxon>Streptophyta</taxon>
        <taxon>Embryophyta</taxon>
        <taxon>Tracheophyta</taxon>
        <taxon>Spermatophyta</taxon>
        <taxon>Magnoliopsida</taxon>
        <taxon>eudicotyledons</taxon>
        <taxon>Gunneridae</taxon>
        <taxon>Pentapetalae</taxon>
        <taxon>rosids</taxon>
        <taxon>fabids</taxon>
        <taxon>Rosales</taxon>
        <taxon>Cannabaceae</taxon>
        <taxon>Trema</taxon>
    </lineage>
</organism>
<protein>
    <submittedName>
        <fullName evidence="1">Uncharacterized protein</fullName>
    </submittedName>
</protein>
<keyword evidence="2" id="KW-1185">Reference proteome</keyword>
<accession>A0A2P5FDB8</accession>
<dbReference type="Proteomes" id="UP000237000">
    <property type="component" value="Unassembled WGS sequence"/>
</dbReference>
<sequence>TWKESVLQFNKYYVQVMLGKYILNKSTRIHKSHLRYCSFAESTMQLHHGMFTFSVQKSKIKIEEKRREKFSFTYLTTLLIQVENHFVYKNKITATRLIIKNAQHSQDNFGCGDIPEKPLSSVEEELNV</sequence>
<dbReference type="InParanoid" id="A0A2P5FDB8"/>
<reference evidence="2" key="1">
    <citation type="submission" date="2016-06" db="EMBL/GenBank/DDBJ databases">
        <title>Parallel loss of symbiosis genes in relatives of nitrogen-fixing non-legume Parasponia.</title>
        <authorList>
            <person name="Van Velzen R."/>
            <person name="Holmer R."/>
            <person name="Bu F."/>
            <person name="Rutten L."/>
            <person name="Van Zeijl A."/>
            <person name="Liu W."/>
            <person name="Santuari L."/>
            <person name="Cao Q."/>
            <person name="Sharma T."/>
            <person name="Shen D."/>
            <person name="Roswanjaya Y."/>
            <person name="Wardhani T."/>
            <person name="Kalhor M.S."/>
            <person name="Jansen J."/>
            <person name="Van den Hoogen J."/>
            <person name="Gungor B."/>
            <person name="Hartog M."/>
            <person name="Hontelez J."/>
            <person name="Verver J."/>
            <person name="Yang W.-C."/>
            <person name="Schijlen E."/>
            <person name="Repin R."/>
            <person name="Schilthuizen M."/>
            <person name="Schranz E."/>
            <person name="Heidstra R."/>
            <person name="Miyata K."/>
            <person name="Fedorova E."/>
            <person name="Kohlen W."/>
            <person name="Bisseling T."/>
            <person name="Smit S."/>
            <person name="Geurts R."/>
        </authorList>
    </citation>
    <scope>NUCLEOTIDE SEQUENCE [LARGE SCALE GENOMIC DNA]</scope>
    <source>
        <strain evidence="2">cv. RG33-2</strain>
    </source>
</reference>
<dbReference type="OrthoDB" id="10459585at2759"/>
<evidence type="ECO:0000313" key="1">
    <source>
        <dbReference type="EMBL" id="PON95790.1"/>
    </source>
</evidence>
<feature type="non-terminal residue" evidence="1">
    <location>
        <position position="1"/>
    </location>
</feature>
<dbReference type="EMBL" id="JXTC01000042">
    <property type="protein sequence ID" value="PON95790.1"/>
    <property type="molecule type" value="Genomic_DNA"/>
</dbReference>
<name>A0A2P5FDB8_TREOI</name>
<evidence type="ECO:0000313" key="2">
    <source>
        <dbReference type="Proteomes" id="UP000237000"/>
    </source>
</evidence>
<proteinExistence type="predicted"/>
<gene>
    <name evidence="1" type="ORF">TorRG33x02_083130</name>
</gene>
<dbReference type="AlphaFoldDB" id="A0A2P5FDB8"/>